<accession>A0A698W2V8</accession>
<dbReference type="EMBL" id="AANPCH010000003">
    <property type="protein sequence ID" value="EDP8661277.1"/>
    <property type="molecule type" value="Genomic_DNA"/>
</dbReference>
<comment type="caution">
    <text evidence="1">The sequence shown here is derived from an EMBL/GenBank/DDBJ whole genome shotgun (WGS) entry which is preliminary data.</text>
</comment>
<protein>
    <submittedName>
        <fullName evidence="1">Uncharacterized protein</fullName>
    </submittedName>
</protein>
<dbReference type="AlphaFoldDB" id="A0A698W2V8"/>
<evidence type="ECO:0000313" key="1">
    <source>
        <dbReference type="EMBL" id="EDP8661277.1"/>
    </source>
</evidence>
<reference evidence="1" key="1">
    <citation type="submission" date="2019-12" db="EMBL/GenBank/DDBJ databases">
        <authorList>
            <person name="Ashton P.M."/>
            <person name="Dallman T."/>
            <person name="Nair S."/>
            <person name="De Pinna E."/>
            <person name="Peters T."/>
            <person name="Grant K."/>
        </authorList>
    </citation>
    <scope>NUCLEOTIDE SEQUENCE</scope>
    <source>
        <strain evidence="1">854886</strain>
    </source>
</reference>
<gene>
    <name evidence="1" type="ORF">GRG92_000891</name>
</gene>
<sequence length="45" mass="5059">MMTTLLPDFTTSSSFTFFSSERTFIVGLPRGLFISFPLIPDGNLR</sequence>
<dbReference type="RefSeq" id="WP_171920764.1">
    <property type="nucleotide sequence ID" value="NZ_CP053416.1"/>
</dbReference>
<organism evidence="1">
    <name type="scientific">Salmonella bongori</name>
    <dbReference type="NCBI Taxonomy" id="54736"/>
    <lineage>
        <taxon>Bacteria</taxon>
        <taxon>Pseudomonadati</taxon>
        <taxon>Pseudomonadota</taxon>
        <taxon>Gammaproteobacteria</taxon>
        <taxon>Enterobacterales</taxon>
        <taxon>Enterobacteriaceae</taxon>
        <taxon>Salmonella</taxon>
    </lineage>
</organism>
<name>A0A698W2V8_SALBN</name>
<proteinExistence type="predicted"/>